<sequence>MMNPDTRMAVSTSRRGHYGFKWKFIEEQILALIVEVVVSWTTIFLFLRKALPRRSFEFCNRTMSTIHATLAVCRPGLSLCP</sequence>
<dbReference type="EMBL" id="CM042886">
    <property type="protein sequence ID" value="KAI4339898.1"/>
    <property type="molecule type" value="Genomic_DNA"/>
</dbReference>
<dbReference type="Proteomes" id="UP001057402">
    <property type="component" value="Chromosome 7"/>
</dbReference>
<comment type="caution">
    <text evidence="1">The sequence shown here is derived from an EMBL/GenBank/DDBJ whole genome shotgun (WGS) entry which is preliminary data.</text>
</comment>
<keyword evidence="2" id="KW-1185">Reference proteome</keyword>
<evidence type="ECO:0000313" key="2">
    <source>
        <dbReference type="Proteomes" id="UP001057402"/>
    </source>
</evidence>
<organism evidence="1 2">
    <name type="scientific">Melastoma candidum</name>
    <dbReference type="NCBI Taxonomy" id="119954"/>
    <lineage>
        <taxon>Eukaryota</taxon>
        <taxon>Viridiplantae</taxon>
        <taxon>Streptophyta</taxon>
        <taxon>Embryophyta</taxon>
        <taxon>Tracheophyta</taxon>
        <taxon>Spermatophyta</taxon>
        <taxon>Magnoliopsida</taxon>
        <taxon>eudicotyledons</taxon>
        <taxon>Gunneridae</taxon>
        <taxon>Pentapetalae</taxon>
        <taxon>rosids</taxon>
        <taxon>malvids</taxon>
        <taxon>Myrtales</taxon>
        <taxon>Melastomataceae</taxon>
        <taxon>Melastomatoideae</taxon>
        <taxon>Melastomateae</taxon>
        <taxon>Melastoma</taxon>
    </lineage>
</organism>
<gene>
    <name evidence="1" type="ORF">MLD38_024783</name>
</gene>
<reference evidence="2" key="1">
    <citation type="journal article" date="2023" name="Front. Plant Sci.">
        <title>Chromosomal-level genome assembly of Melastoma candidum provides insights into trichome evolution.</title>
        <authorList>
            <person name="Zhong Y."/>
            <person name="Wu W."/>
            <person name="Sun C."/>
            <person name="Zou P."/>
            <person name="Liu Y."/>
            <person name="Dai S."/>
            <person name="Zhou R."/>
        </authorList>
    </citation>
    <scope>NUCLEOTIDE SEQUENCE [LARGE SCALE GENOMIC DNA]</scope>
</reference>
<proteinExistence type="predicted"/>
<evidence type="ECO:0000313" key="1">
    <source>
        <dbReference type="EMBL" id="KAI4339898.1"/>
    </source>
</evidence>
<name>A0ACB9NT44_9MYRT</name>
<protein>
    <submittedName>
        <fullName evidence="1">Uncharacterized protein</fullName>
    </submittedName>
</protein>
<accession>A0ACB9NT44</accession>